<dbReference type="GO" id="GO:0016841">
    <property type="term" value="F:ammonia-lyase activity"/>
    <property type="evidence" value="ECO:0007669"/>
    <property type="project" value="UniProtKB-ARBA"/>
</dbReference>
<evidence type="ECO:0000313" key="2">
    <source>
        <dbReference type="EMBL" id="RSK41365.1"/>
    </source>
</evidence>
<protein>
    <submittedName>
        <fullName evidence="2">Aromatic amino acid lyase</fullName>
    </submittedName>
</protein>
<reference evidence="2 3" key="1">
    <citation type="submission" date="2018-12" db="EMBL/GenBank/DDBJ databases">
        <title>Mangrovimonas spongiae sp. nov., a novel member of the genus Mangrovimonas isolated from marine sponge.</title>
        <authorList>
            <person name="Zhuang L."/>
            <person name="Luo L."/>
        </authorList>
    </citation>
    <scope>NUCLEOTIDE SEQUENCE [LARGE SCALE GENOMIC DNA]</scope>
    <source>
        <strain evidence="2 3">HN-E26</strain>
    </source>
</reference>
<sequence length="509" mass="57456">MLTFNGTLEIADFYKIIFENQQITIDESVIETLDKSFNFLKKFSENKVIYGVNTGFGPMAQYKIKDSERIQLQYNLIRSHASGTGQPIPPMYVKAAMVARMNTLSLGNSGVHKSVVKLMAEFINRDITPLIYEHGGVGASGDLVQLAHLALVLIGEGEVFYKGERRQTKDVFDIENLSPISVELREGLALMNGTSVMTGIGLVNTLYTRRLLNWMTACSAAINEIVKAYDDHLSLELNNSKKHKGQQQIAQNMREHLKDSQLTRKREHHLYSKNEDVSVFKEKVQEYYSLRCVPQILGPVLDTLNSVEKILIEEVNSANDNPIVDVEKQHVYHGGNFHGDYVSLEMDKLKLAVTKLSMLSERQLNYLLNARLNDMLPPFVNLGELGLNFGMQGVQFTATSTTAENQMLSNPMYVHSIPNNNDNQDIVSMGTNAALITKKVIENAFEVAAIELITIVQAIEYMDVKDKVSAKTRKIYDEIREIVPIFTKDVVMYPYVNSVKEFIINHKSY</sequence>
<dbReference type="Pfam" id="PF00221">
    <property type="entry name" value="Lyase_aromatic"/>
    <property type="match status" value="1"/>
</dbReference>
<dbReference type="CDD" id="cd00332">
    <property type="entry name" value="PAL-HAL"/>
    <property type="match status" value="1"/>
</dbReference>
<gene>
    <name evidence="2" type="ORF">EJA19_00385</name>
</gene>
<dbReference type="Gene3D" id="1.10.275.10">
    <property type="entry name" value="Fumarase/aspartase (N-terminal domain)"/>
    <property type="match status" value="1"/>
</dbReference>
<evidence type="ECO:0000256" key="1">
    <source>
        <dbReference type="ARBA" id="ARBA00023239"/>
    </source>
</evidence>
<dbReference type="FunFam" id="1.10.275.10:FF:000005">
    <property type="entry name" value="Histidine ammonia-lyase"/>
    <property type="match status" value="1"/>
</dbReference>
<keyword evidence="3" id="KW-1185">Reference proteome</keyword>
<proteinExistence type="predicted"/>
<dbReference type="PANTHER" id="PTHR10362">
    <property type="entry name" value="HISTIDINE AMMONIA-LYASE"/>
    <property type="match status" value="1"/>
</dbReference>
<evidence type="ECO:0000313" key="3">
    <source>
        <dbReference type="Proteomes" id="UP000270620"/>
    </source>
</evidence>
<dbReference type="InterPro" id="IPR001106">
    <property type="entry name" value="Aromatic_Lyase"/>
</dbReference>
<dbReference type="RefSeq" id="WP_125466362.1">
    <property type="nucleotide sequence ID" value="NZ_RWBG01000001.1"/>
</dbReference>
<dbReference type="Proteomes" id="UP000270620">
    <property type="component" value="Unassembled WGS sequence"/>
</dbReference>
<dbReference type="InterPro" id="IPR024083">
    <property type="entry name" value="Fumarase/histidase_N"/>
</dbReference>
<dbReference type="OrthoDB" id="9806955at2"/>
<name>A0A3R9NTD4_9FLAO</name>
<dbReference type="Gene3D" id="1.20.200.10">
    <property type="entry name" value="Fumarase/aspartase (Central domain)"/>
    <property type="match status" value="1"/>
</dbReference>
<dbReference type="SUPFAM" id="SSF48557">
    <property type="entry name" value="L-aspartase-like"/>
    <property type="match status" value="1"/>
</dbReference>
<comment type="caution">
    <text evidence="2">The sequence shown here is derived from an EMBL/GenBank/DDBJ whole genome shotgun (WGS) entry which is preliminary data.</text>
</comment>
<organism evidence="2 3">
    <name type="scientific">Mangrovimonas spongiae</name>
    <dbReference type="NCBI Taxonomy" id="2494697"/>
    <lineage>
        <taxon>Bacteria</taxon>
        <taxon>Pseudomonadati</taxon>
        <taxon>Bacteroidota</taxon>
        <taxon>Flavobacteriia</taxon>
        <taxon>Flavobacteriales</taxon>
        <taxon>Flavobacteriaceae</taxon>
        <taxon>Mangrovimonas</taxon>
    </lineage>
</organism>
<dbReference type="AlphaFoldDB" id="A0A3R9NTD4"/>
<keyword evidence="1 2" id="KW-0456">Lyase</keyword>
<accession>A0A3R9NTD4</accession>
<dbReference type="EMBL" id="RWBG01000001">
    <property type="protein sequence ID" value="RSK41365.1"/>
    <property type="molecule type" value="Genomic_DNA"/>
</dbReference>
<dbReference type="InterPro" id="IPR008948">
    <property type="entry name" value="L-Aspartase-like"/>
</dbReference>